<dbReference type="InterPro" id="IPR011044">
    <property type="entry name" value="Quino_amine_DH_bsu"/>
</dbReference>
<protein>
    <submittedName>
        <fullName evidence="4">Alkaline phosphatase</fullName>
    </submittedName>
</protein>
<evidence type="ECO:0000313" key="4">
    <source>
        <dbReference type="EMBL" id="ASJ96973.1"/>
    </source>
</evidence>
<dbReference type="InterPro" id="IPR055575">
    <property type="entry name" value="DUF7151"/>
</dbReference>
<dbReference type="EMBL" id="CP022272">
    <property type="protein sequence ID" value="ASJ96973.1"/>
    <property type="molecule type" value="Genomic_DNA"/>
</dbReference>
<dbReference type="Gene3D" id="2.130.10.10">
    <property type="entry name" value="YVTN repeat-like/Quinoprotein amine dehydrogenase"/>
    <property type="match status" value="1"/>
</dbReference>
<evidence type="ECO:0000259" key="3">
    <source>
        <dbReference type="Pfam" id="PF23657"/>
    </source>
</evidence>
<reference evidence="4 5" key="1">
    <citation type="submission" date="2017-06" db="EMBL/GenBank/DDBJ databases">
        <title>Complete genome sequence of Shewanella marisflavi EP1 associated with anaerobic 2,4-dinitrotoluene reduction and salt tolerance.</title>
        <authorList>
            <person name="Huang J."/>
        </authorList>
    </citation>
    <scope>NUCLEOTIDE SEQUENCE [LARGE SCALE GENOMIC DNA]</scope>
    <source>
        <strain evidence="4 5">EP1</strain>
    </source>
</reference>
<gene>
    <name evidence="4" type="ORF">CFF01_10500</name>
</gene>
<evidence type="ECO:0000256" key="1">
    <source>
        <dbReference type="SAM" id="MobiDB-lite"/>
    </source>
</evidence>
<dbReference type="RefSeq" id="WP_088904757.1">
    <property type="nucleotide sequence ID" value="NZ_CP022272.1"/>
</dbReference>
<proteinExistence type="predicted"/>
<organism evidence="4 5">
    <name type="scientific">Shewanella marisflavi</name>
    <dbReference type="NCBI Taxonomy" id="260364"/>
    <lineage>
        <taxon>Bacteria</taxon>
        <taxon>Pseudomonadati</taxon>
        <taxon>Pseudomonadota</taxon>
        <taxon>Gammaproteobacteria</taxon>
        <taxon>Alteromonadales</taxon>
        <taxon>Shewanellaceae</taxon>
        <taxon>Shewanella</taxon>
    </lineage>
</organism>
<dbReference type="NCBIfam" id="NF038117">
    <property type="entry name" value="choice_anch_I"/>
    <property type="match status" value="1"/>
</dbReference>
<dbReference type="PANTHER" id="PTHR46928">
    <property type="entry name" value="MESENCHYME-SPECIFIC CELL SURFACE GLYCOPROTEIN"/>
    <property type="match status" value="1"/>
</dbReference>
<dbReference type="PROSITE" id="PS51257">
    <property type="entry name" value="PROKAR_LIPOPROTEIN"/>
    <property type="match status" value="1"/>
</dbReference>
<dbReference type="InterPro" id="IPR055188">
    <property type="entry name" value="Choice_anch_I"/>
</dbReference>
<name>A0AAC9TZX6_9GAMM</name>
<dbReference type="AlphaFoldDB" id="A0AAC9TZX6"/>
<feature type="region of interest" description="Disordered" evidence="1">
    <location>
        <begin position="494"/>
        <end position="518"/>
    </location>
</feature>
<evidence type="ECO:0000259" key="2">
    <source>
        <dbReference type="Pfam" id="PF22494"/>
    </source>
</evidence>
<dbReference type="PANTHER" id="PTHR46928:SF1">
    <property type="entry name" value="MESENCHYME-SPECIFIC CELL SURFACE GLYCOPROTEIN"/>
    <property type="match status" value="1"/>
</dbReference>
<dbReference type="Pfam" id="PF23657">
    <property type="entry name" value="DUF7151"/>
    <property type="match status" value="1"/>
</dbReference>
<sequence length="620" mass="65367">MKKTVIALVVASIGVTACNSDDGKDGVDGSHGANSLVKLTEVAAGDSQCPLGGQLIQTGLDLNGNGMLDSAEINAEQSQYLCREAEQQLMADLIGRYASGVFGQSAAEILGFHGATGHVFVVNAQSGKVDIIDASGLSGQPVGAEVALTLNNLPKLRELDVAQDLGHERLGGVNSLAIHGDLLAAAIERGDTLGNSKQDMGYVAFYRIGTSGEVSFMHGVEVGALPDNLVFSHDGKQVLVAGEGEPSDDYLVDPLGTIAFIDVVDGVPATSATLLNFSDFNVGAARESELAANIKINGPGASVAQDLEPEYISVSADNRRAYVSLQENNAIAVIDIAQKQVISIWPLGEKDFGAAQNAIDASDKDDRVNLQAYPGVVGLYQPDTIASFQWHGSDFLVTANEGDSRDYGGFSEEVRAADLLLDPNHLQYAAAQDKTQLGRLKVTTSMGDQDGDGDYDKIVAYGGRSFSIWDQNGQQVFDSGSDFSRITAALLGSNFNNSNEENKGDSRSDDKGAEPEALAIGEVNGKRYAFIGLERTSGFMIYEITNPFAPKFVDYVVNRDFEVGFEIDGSDITGTPEAAGDLGPEGMAFVSASDSPTAQPLLIIGNEVSGSISVYQLSLH</sequence>
<dbReference type="SUPFAM" id="SSF50969">
    <property type="entry name" value="YVTN repeat-like/Quinoprotein amine dehydrogenase"/>
    <property type="match status" value="1"/>
</dbReference>
<feature type="domain" description="Choice-of-anchor I" evidence="2">
    <location>
        <begin position="105"/>
        <end position="616"/>
    </location>
</feature>
<dbReference type="KEGG" id="smav:CFF01_10500"/>
<dbReference type="Pfam" id="PF22494">
    <property type="entry name" value="choice_anch_I"/>
    <property type="match status" value="1"/>
</dbReference>
<dbReference type="InterPro" id="IPR052956">
    <property type="entry name" value="Mesenchyme-surface_protein"/>
</dbReference>
<accession>A0AAC9TZX6</accession>
<dbReference type="Proteomes" id="UP000198233">
    <property type="component" value="Chromosome"/>
</dbReference>
<feature type="domain" description="DUF7151" evidence="3">
    <location>
        <begin position="34"/>
        <end position="82"/>
    </location>
</feature>
<evidence type="ECO:0000313" key="5">
    <source>
        <dbReference type="Proteomes" id="UP000198233"/>
    </source>
</evidence>
<feature type="compositionally biased region" description="Basic and acidic residues" evidence="1">
    <location>
        <begin position="500"/>
        <end position="514"/>
    </location>
</feature>
<dbReference type="InterPro" id="IPR015943">
    <property type="entry name" value="WD40/YVTN_repeat-like_dom_sf"/>
</dbReference>